<evidence type="ECO:0000256" key="1">
    <source>
        <dbReference type="ARBA" id="ARBA00009308"/>
    </source>
</evidence>
<comment type="caution">
    <text evidence="4">The sequence shown here is derived from an EMBL/GenBank/DDBJ whole genome shotgun (WGS) entry which is preliminary data.</text>
</comment>
<dbReference type="PANTHER" id="PTHR43048:SF3">
    <property type="entry name" value="METHYLMALONYL-COA EPIMERASE, MITOCHONDRIAL"/>
    <property type="match status" value="1"/>
</dbReference>
<dbReference type="InterPro" id="IPR037523">
    <property type="entry name" value="VOC_core"/>
</dbReference>
<dbReference type="EMBL" id="MUKB01000033">
    <property type="protein sequence ID" value="OPX18182.1"/>
    <property type="molecule type" value="Genomic_DNA"/>
</dbReference>
<gene>
    <name evidence="4" type="ORF">BXT86_02565</name>
</gene>
<dbReference type="Pfam" id="PF13669">
    <property type="entry name" value="Glyoxalase_4"/>
    <property type="match status" value="1"/>
</dbReference>
<accession>A0A1V4QG19</accession>
<sequence length="137" mass="15441">MGEGFHILKLEHIGIAVRSIAEQGRVWQTMLGLNMEGIKELPEQKIKVAIFRIGELHIELIEPMDESSPVYHFIEKRGGGLHHLCFEVDDIETALAHLKRGGAHLIDERPRPGAWAKKIAFIHPRSMGGVLIELCEH</sequence>
<evidence type="ECO:0000259" key="3">
    <source>
        <dbReference type="PROSITE" id="PS51819"/>
    </source>
</evidence>
<dbReference type="PANTHER" id="PTHR43048">
    <property type="entry name" value="METHYLMALONYL-COA EPIMERASE"/>
    <property type="match status" value="1"/>
</dbReference>
<dbReference type="GO" id="GO:0046872">
    <property type="term" value="F:metal ion binding"/>
    <property type="evidence" value="ECO:0007669"/>
    <property type="project" value="UniProtKB-KW"/>
</dbReference>
<evidence type="ECO:0000313" key="5">
    <source>
        <dbReference type="Proteomes" id="UP000191663"/>
    </source>
</evidence>
<dbReference type="GO" id="GO:0004493">
    <property type="term" value="F:methylmalonyl-CoA epimerase activity"/>
    <property type="evidence" value="ECO:0007669"/>
    <property type="project" value="TreeGrafter"/>
</dbReference>
<dbReference type="InterPro" id="IPR017515">
    <property type="entry name" value="MeMalonyl-CoA_epimerase"/>
</dbReference>
<dbReference type="NCBIfam" id="TIGR03081">
    <property type="entry name" value="metmalonyl_epim"/>
    <property type="match status" value="1"/>
</dbReference>
<dbReference type="InterPro" id="IPR051785">
    <property type="entry name" value="MMCE/EMCE_epimerase"/>
</dbReference>
<dbReference type="Gene3D" id="3.10.180.10">
    <property type="entry name" value="2,3-Dihydroxybiphenyl 1,2-Dioxygenase, domain 1"/>
    <property type="match status" value="1"/>
</dbReference>
<dbReference type="CDD" id="cd07249">
    <property type="entry name" value="MMCE"/>
    <property type="match status" value="1"/>
</dbReference>
<dbReference type="PROSITE" id="PS51819">
    <property type="entry name" value="VOC"/>
    <property type="match status" value="1"/>
</dbReference>
<comment type="similarity">
    <text evidence="1">Belongs to the methylmalonyl-CoA epimerase family.</text>
</comment>
<name>A0A1V4QG19_UNCW3</name>
<keyword evidence="2" id="KW-0479">Metal-binding</keyword>
<evidence type="ECO:0000313" key="4">
    <source>
        <dbReference type="EMBL" id="OPX18182.1"/>
    </source>
</evidence>
<proteinExistence type="inferred from homology"/>
<dbReference type="SUPFAM" id="SSF54593">
    <property type="entry name" value="Glyoxalase/Bleomycin resistance protein/Dihydroxybiphenyl dioxygenase"/>
    <property type="match status" value="1"/>
</dbReference>
<reference evidence="5" key="1">
    <citation type="submission" date="2017-01" db="EMBL/GenBank/DDBJ databases">
        <title>Novel pathways for hydrocarbon cycling and metabolic interdependencies in hydrothermal sediment communities.</title>
        <authorList>
            <person name="Dombrowski N."/>
            <person name="Seitz K."/>
            <person name="Teske A."/>
            <person name="Baker B."/>
        </authorList>
    </citation>
    <scope>NUCLEOTIDE SEQUENCE [LARGE SCALE GENOMIC DNA]</scope>
</reference>
<dbReference type="GO" id="GO:0046491">
    <property type="term" value="P:L-methylmalonyl-CoA metabolic process"/>
    <property type="evidence" value="ECO:0007669"/>
    <property type="project" value="TreeGrafter"/>
</dbReference>
<dbReference type="Proteomes" id="UP000191663">
    <property type="component" value="Unassembled WGS sequence"/>
</dbReference>
<dbReference type="InterPro" id="IPR029068">
    <property type="entry name" value="Glyas_Bleomycin-R_OHBP_Dase"/>
</dbReference>
<evidence type="ECO:0000256" key="2">
    <source>
        <dbReference type="ARBA" id="ARBA00022723"/>
    </source>
</evidence>
<dbReference type="AlphaFoldDB" id="A0A1V4QG19"/>
<feature type="domain" description="VOC" evidence="3">
    <location>
        <begin position="9"/>
        <end position="137"/>
    </location>
</feature>
<organism evidence="4 5">
    <name type="scientific">candidate division WOR-3 bacterium 4484_100</name>
    <dbReference type="NCBI Taxonomy" id="1936077"/>
    <lineage>
        <taxon>Bacteria</taxon>
        <taxon>Bacteria division WOR-3</taxon>
    </lineage>
</organism>
<protein>
    <submittedName>
        <fullName evidence="4">Methylmalonyl-CoA epimerase</fullName>
    </submittedName>
</protein>